<reference evidence="2 3" key="1">
    <citation type="submission" date="2019-07" db="EMBL/GenBank/DDBJ databases">
        <title>Sphingomonas alkalisoli sp. nov., isolated from rhizosphere soil of Suaedae salsa.</title>
        <authorList>
            <person name="Zhang H."/>
            <person name="Xu L."/>
            <person name="Zhang J.-X."/>
            <person name="Sun J.-Q."/>
        </authorList>
    </citation>
    <scope>NUCLEOTIDE SEQUENCE [LARGE SCALE GENOMIC DNA]</scope>
    <source>
        <strain evidence="2 3">XS-10</strain>
    </source>
</reference>
<dbReference type="InterPro" id="IPR011990">
    <property type="entry name" value="TPR-like_helical_dom_sf"/>
</dbReference>
<dbReference type="Gene3D" id="1.25.40.10">
    <property type="entry name" value="Tetratricopeptide repeat domain"/>
    <property type="match status" value="1"/>
</dbReference>
<sequence>MRTTAIVLSLLLVLPAAAQDAPPPALPTLSAQDQARADTLLIQAAEHLIAGRRADAAPLIRDALALAGPADDVAKLQGQTQFEIYSRWLDARAAAMKARDFATFARWAWLTAAYRMKGTAERTSETGPVASDDIDDIFFMTYGLVLAGEEDRARAFLAPFAAAPDPSFEIAFATDMAGRAVSVQNWGGQDKPRAARLVAFAIAAFDRPAARAPDAVRDLYRVQGQILRTAGDFAGARAAYAKARKPGTPPADAELALMFAMGEVDAGVRAVQQMLGESPSPALSRAAADKLVEIAGQTGSGNAATIAIYERVYPVYQRLLKFDDLKLQNAGSVLANLYVETGEPARAEPILTGLLASAEKRWGPESNGALTYVLELAGAVEAQNRLAEAELLYRRIWNLSLRYDNYEPDDSREAFEGITRTLLARGLVADALAFTADGIARVRAAGDEINVWRRMFYLLARADALEASGALADAETLAREAVSLGDSDEKMNIAAAFDDPNVFARARLAHLQERQGRAAEAEPIRRLLLRKIEQNDMIPWEGEYRTAALLALAANLTMQGKEEGTKLFGERLAASTRIYGTDSPQSLDVAEPFARALLQSGRAGAALTPARVALAARTSARFVGDAARASASDIALARKRTEAARLMVEAAWQASRSGG</sequence>
<evidence type="ECO:0000313" key="2">
    <source>
        <dbReference type="EMBL" id="QDX25949.1"/>
    </source>
</evidence>
<feature type="signal peptide" evidence="1">
    <location>
        <begin position="1"/>
        <end position="18"/>
    </location>
</feature>
<gene>
    <name evidence="2" type="ORF">FPZ54_07880</name>
</gene>
<dbReference type="KEGG" id="ssua:FPZ54_07880"/>
<dbReference type="RefSeq" id="WP_145846239.1">
    <property type="nucleotide sequence ID" value="NZ_CP042239.1"/>
</dbReference>
<dbReference type="Proteomes" id="UP000318055">
    <property type="component" value="Chromosome"/>
</dbReference>
<organism evidence="2 3">
    <name type="scientific">Sphingomonas suaedae</name>
    <dbReference type="NCBI Taxonomy" id="2599297"/>
    <lineage>
        <taxon>Bacteria</taxon>
        <taxon>Pseudomonadati</taxon>
        <taxon>Pseudomonadota</taxon>
        <taxon>Alphaproteobacteria</taxon>
        <taxon>Sphingomonadales</taxon>
        <taxon>Sphingomonadaceae</taxon>
        <taxon>Sphingomonas</taxon>
    </lineage>
</organism>
<protein>
    <recommendedName>
        <fullName evidence="4">Tetratricopeptide repeat protein</fullName>
    </recommendedName>
</protein>
<evidence type="ECO:0000313" key="3">
    <source>
        <dbReference type="Proteomes" id="UP000318055"/>
    </source>
</evidence>
<feature type="chain" id="PRO_5022126218" description="Tetratricopeptide repeat protein" evidence="1">
    <location>
        <begin position="19"/>
        <end position="659"/>
    </location>
</feature>
<evidence type="ECO:0008006" key="4">
    <source>
        <dbReference type="Google" id="ProtNLM"/>
    </source>
</evidence>
<keyword evidence="3" id="KW-1185">Reference proteome</keyword>
<dbReference type="AlphaFoldDB" id="A0A518REV1"/>
<dbReference type="OrthoDB" id="9787760at2"/>
<keyword evidence="1" id="KW-0732">Signal</keyword>
<proteinExistence type="predicted"/>
<dbReference type="EMBL" id="CP042239">
    <property type="protein sequence ID" value="QDX25949.1"/>
    <property type="molecule type" value="Genomic_DNA"/>
</dbReference>
<name>A0A518REV1_9SPHN</name>
<evidence type="ECO:0000256" key="1">
    <source>
        <dbReference type="SAM" id="SignalP"/>
    </source>
</evidence>
<accession>A0A518REV1</accession>